<accession>A0A3R7M556</accession>
<dbReference type="EMBL" id="MKGL01000705">
    <property type="protein sequence ID" value="RNE96340.1"/>
    <property type="molecule type" value="Genomic_DNA"/>
</dbReference>
<dbReference type="AlphaFoldDB" id="A0A3R7M556"/>
<evidence type="ECO:0000256" key="1">
    <source>
        <dbReference type="SAM" id="MobiDB-lite"/>
    </source>
</evidence>
<comment type="caution">
    <text evidence="2">The sequence shown here is derived from an EMBL/GenBank/DDBJ whole genome shotgun (WGS) entry which is preliminary data.</text>
</comment>
<keyword evidence="3" id="KW-1185">Reference proteome</keyword>
<proteinExistence type="predicted"/>
<reference evidence="2 3" key="1">
    <citation type="journal article" date="2018" name="BMC Genomics">
        <title>Genomic comparison of Trypanosoma conorhini and Trypanosoma rangeli to Trypanosoma cruzi strains of high and low virulence.</title>
        <authorList>
            <person name="Bradwell K.R."/>
            <person name="Koparde V.N."/>
            <person name="Matveyev A.V."/>
            <person name="Serrano M.G."/>
            <person name="Alves J.M."/>
            <person name="Parikh H."/>
            <person name="Huang B."/>
            <person name="Lee V."/>
            <person name="Espinosa-Alvarez O."/>
            <person name="Ortiz P.A."/>
            <person name="Costa-Martins A.G."/>
            <person name="Teixeira M.M."/>
            <person name="Buck G.A."/>
        </authorList>
    </citation>
    <scope>NUCLEOTIDE SEQUENCE [LARGE SCALE GENOMIC DNA]</scope>
    <source>
        <strain evidence="2 3">AM80</strain>
    </source>
</reference>
<evidence type="ECO:0000313" key="3">
    <source>
        <dbReference type="Proteomes" id="UP000283634"/>
    </source>
</evidence>
<dbReference type="VEuPathDB" id="TriTrypDB:TRSC58_07051"/>
<protein>
    <submittedName>
        <fullName evidence="2">Putative ankyrin repeat protein</fullName>
    </submittedName>
</protein>
<sequence>MSSGAAGSVTARHFERIVSHLGSRALDPAPQGRECGPFMQRLLLTVEETRVDGVLDDIFQRVHAIFEPLAQMNVATVDDVEVLIADVASRASCLVREEALQPSASTTMTSSVSPSSTSPSESLSRVQQSVWCRTGQLSLRLIRESTSGFHSAWSSGSNGEVQQVPVLLQLRLPWRPEASGGRGRPDAGDGGCNDANSCEGGESSMVSGFTLQWGAVLLFLQFLSDAAGLMRPVCDECTVSPSGDSQHPLPHIVADTVTVMMERNHFLLQQARDATKNGMAAEVLTVAANNFAWIQQHCGGITMANASEVTELLTRGLAVVLQDIVDGSVEEIRCVLLMYITPFGGSSGRERRGMTHRVLATRIAASCGLFNGLVHVLPRREMMTLVLQQSLWPVVEQLLEGEKQAGIERGGITTDVLRRVGDMFLPTEALLKHAGVPHTETGFGGDGSDTTLPQRLWEALQVLEAEEAFGAVLCEQSPPFRTLRRLLPVMTS</sequence>
<gene>
    <name evidence="2" type="ORF">TraAM80_09843</name>
</gene>
<dbReference type="RefSeq" id="XP_029233637.1">
    <property type="nucleotide sequence ID" value="XM_029386502.1"/>
</dbReference>
<dbReference type="GeneID" id="40333776"/>
<dbReference type="OMA" id="NDANSCE"/>
<organism evidence="2 3">
    <name type="scientific">Trypanosoma rangeli</name>
    <dbReference type="NCBI Taxonomy" id="5698"/>
    <lineage>
        <taxon>Eukaryota</taxon>
        <taxon>Discoba</taxon>
        <taxon>Euglenozoa</taxon>
        <taxon>Kinetoplastea</taxon>
        <taxon>Metakinetoplastina</taxon>
        <taxon>Trypanosomatida</taxon>
        <taxon>Trypanosomatidae</taxon>
        <taxon>Trypanosoma</taxon>
        <taxon>Herpetosoma</taxon>
    </lineage>
</organism>
<evidence type="ECO:0000313" key="2">
    <source>
        <dbReference type="EMBL" id="RNE96340.1"/>
    </source>
</evidence>
<feature type="region of interest" description="Disordered" evidence="1">
    <location>
        <begin position="177"/>
        <end position="196"/>
    </location>
</feature>
<dbReference type="OrthoDB" id="244205at2759"/>
<name>A0A3R7M556_TRYRA</name>
<dbReference type="Proteomes" id="UP000283634">
    <property type="component" value="Unassembled WGS sequence"/>
</dbReference>